<evidence type="ECO:0000256" key="1">
    <source>
        <dbReference type="SAM" id="SignalP"/>
    </source>
</evidence>
<reference evidence="2 3" key="1">
    <citation type="submission" date="2020-09" db="EMBL/GenBank/DDBJ databases">
        <title>A novel species.</title>
        <authorList>
            <person name="Gao J."/>
        </authorList>
    </citation>
    <scope>NUCLEOTIDE SEQUENCE [LARGE SCALE GENOMIC DNA]</scope>
    <source>
        <strain evidence="2 3">CRXT-Y-14</strain>
    </source>
</reference>
<sequence>MKVLKAAAVVAGSLTLAGAAAPAFAADATPAMPPMSLNGAVNEITSQPTLDVEPVNTNLLDPKRQDNAIGTVTTAAQALNSGGGLLGGVPVGK</sequence>
<dbReference type="KEGG" id="sxn:IAG42_15520"/>
<proteinExistence type="predicted"/>
<dbReference type="Proteomes" id="UP000516428">
    <property type="component" value="Chromosome"/>
</dbReference>
<organism evidence="2 3">
    <name type="scientific">Streptomyces xanthii</name>
    <dbReference type="NCBI Taxonomy" id="2768069"/>
    <lineage>
        <taxon>Bacteria</taxon>
        <taxon>Bacillati</taxon>
        <taxon>Actinomycetota</taxon>
        <taxon>Actinomycetes</taxon>
        <taxon>Kitasatosporales</taxon>
        <taxon>Streptomycetaceae</taxon>
        <taxon>Streptomyces</taxon>
    </lineage>
</organism>
<keyword evidence="1" id="KW-0732">Signal</keyword>
<name>A0A7H1BJ45_9ACTN</name>
<dbReference type="RefSeq" id="WP_188341406.1">
    <property type="nucleotide sequence ID" value="NZ_CP061281.1"/>
</dbReference>
<accession>A0A7H1BJ45</accession>
<feature type="signal peptide" evidence="1">
    <location>
        <begin position="1"/>
        <end position="25"/>
    </location>
</feature>
<gene>
    <name evidence="2" type="ORF">IAG42_15520</name>
</gene>
<evidence type="ECO:0008006" key="4">
    <source>
        <dbReference type="Google" id="ProtNLM"/>
    </source>
</evidence>
<dbReference type="EMBL" id="CP061281">
    <property type="protein sequence ID" value="QNS08750.1"/>
    <property type="molecule type" value="Genomic_DNA"/>
</dbReference>
<keyword evidence="3" id="KW-1185">Reference proteome</keyword>
<protein>
    <recommendedName>
        <fullName evidence="4">Secreted protein</fullName>
    </recommendedName>
</protein>
<evidence type="ECO:0000313" key="2">
    <source>
        <dbReference type="EMBL" id="QNS08750.1"/>
    </source>
</evidence>
<feature type="chain" id="PRO_5028824205" description="Secreted protein" evidence="1">
    <location>
        <begin position="26"/>
        <end position="93"/>
    </location>
</feature>
<dbReference type="AlphaFoldDB" id="A0A7H1BJ45"/>
<evidence type="ECO:0000313" key="3">
    <source>
        <dbReference type="Proteomes" id="UP000516428"/>
    </source>
</evidence>